<keyword evidence="4" id="KW-0436">Ligase</keyword>
<keyword evidence="8 11" id="KW-0030">Aminoacyl-tRNA synthetase</keyword>
<proteinExistence type="inferred from homology"/>
<dbReference type="SUPFAM" id="SSF52374">
    <property type="entry name" value="Nucleotidylyl transferase"/>
    <property type="match status" value="1"/>
</dbReference>
<dbReference type="PANTHER" id="PTHR46264">
    <property type="entry name" value="TYROSINE-TRNA LIGASE"/>
    <property type="match status" value="1"/>
</dbReference>
<dbReference type="InterPro" id="IPR050489">
    <property type="entry name" value="Tyr-tRNA_synthase"/>
</dbReference>
<dbReference type="FunFam" id="3.40.50.620:FF:000085">
    <property type="entry name" value="Tyrosine--tRNA ligase 1 cytoplasmic"/>
    <property type="match status" value="1"/>
</dbReference>
<protein>
    <recommendedName>
        <fullName evidence="3">tyrosine--tRNA ligase</fullName>
        <ecNumber evidence="3">6.1.1.1</ecNumber>
    </recommendedName>
    <alternativeName>
        <fullName evidence="9">Tyrosyl-tRNA synthetase</fullName>
    </alternativeName>
</protein>
<keyword evidence="6" id="KW-0067">ATP-binding</keyword>
<keyword evidence="7" id="KW-0648">Protein biosynthesis</keyword>
<dbReference type="GO" id="GO:0005524">
    <property type="term" value="F:ATP binding"/>
    <property type="evidence" value="ECO:0007669"/>
    <property type="project" value="UniProtKB-KW"/>
</dbReference>
<evidence type="ECO:0000256" key="9">
    <source>
        <dbReference type="ARBA" id="ARBA00033323"/>
    </source>
</evidence>
<dbReference type="Pfam" id="PF00579">
    <property type="entry name" value="tRNA-synt_1b"/>
    <property type="match status" value="1"/>
</dbReference>
<dbReference type="InterPro" id="IPR002305">
    <property type="entry name" value="aa-tRNA-synth_Ic"/>
</dbReference>
<comment type="function">
    <text evidence="1">Catalyzes the attachment of tyrosine to tRNA(Tyr) in a two-step reaction: tyrosine is first activated by ATP to form Tyr-AMP and then transferred to the acceptor end of tRNA(Tyr).</text>
</comment>
<keyword evidence="5" id="KW-0547">Nucleotide-binding</keyword>
<organism evidence="11">
    <name type="scientific">Bandra megavirus</name>
    <dbReference type="NCBI Taxonomy" id="2071566"/>
    <lineage>
        <taxon>Viruses</taxon>
        <taxon>Varidnaviria</taxon>
        <taxon>Bamfordvirae</taxon>
        <taxon>Nucleocytoviricota</taxon>
        <taxon>Megaviricetes</taxon>
        <taxon>Imitervirales</taxon>
        <taxon>Mimiviridae</taxon>
        <taxon>Megamimivirinae</taxon>
        <taxon>Megavirus</taxon>
    </lineage>
</organism>
<evidence type="ECO:0000256" key="3">
    <source>
        <dbReference type="ARBA" id="ARBA00013160"/>
    </source>
</evidence>
<sequence length="424" mass="49719">MNQFKELLTNVENISLIYNDSDNHIMFTMKSHLSYFLTRFKNSDIIKIIEKDNLKYFMLDEISSDNYLDVYDKFMKEYQIYDLDYDNFIDQRVQNLLSISEECDTIDRLKELVESFKNFTAYNGFEPSGRIHIAQALITVMNTNTIIQNGGSMIIYIADWFAQMNHKMGGDLEKIRDVGKYFIEVFKACGINMSGTKFIWASEFFNDNATKYFERMLHIANQTSLARAKRCCQIMGRREGDELSSSQIIYPCMQVADIFELNPNGIDICQLGVDQRKVNMLATEYAKRNNLKTPIILSHHMLMGLKGSKNKMSKSDPENAIFMEDSREDIFKKIHKAYCTDEIIDNPIYEYIKYILLRWFGTITLCGQKYNNIDDINKNFATMLKKDLKNDVADYIDYILEPVRRHFQDPQMAELYSRVRSYTN</sequence>
<dbReference type="EC" id="6.1.1.1" evidence="3"/>
<evidence type="ECO:0000313" key="11">
    <source>
        <dbReference type="EMBL" id="AUV58843.1"/>
    </source>
</evidence>
<dbReference type="Gene3D" id="3.40.50.620">
    <property type="entry name" value="HUPs"/>
    <property type="match status" value="2"/>
</dbReference>
<evidence type="ECO:0000256" key="8">
    <source>
        <dbReference type="ARBA" id="ARBA00023146"/>
    </source>
</evidence>
<evidence type="ECO:0000256" key="7">
    <source>
        <dbReference type="ARBA" id="ARBA00022917"/>
    </source>
</evidence>
<dbReference type="GO" id="GO:0004831">
    <property type="term" value="F:tyrosine-tRNA ligase activity"/>
    <property type="evidence" value="ECO:0007669"/>
    <property type="project" value="UniProtKB-EC"/>
</dbReference>
<accession>A0A2K9V9F6</accession>
<dbReference type="NCBIfam" id="NF006330">
    <property type="entry name" value="PRK08560.1"/>
    <property type="match status" value="1"/>
</dbReference>
<dbReference type="PANTHER" id="PTHR46264:SF4">
    <property type="entry name" value="TYROSINE--TRNA LIGASE, CYTOPLASMIC"/>
    <property type="match status" value="1"/>
</dbReference>
<name>A0A2K9V9F6_9VIRU</name>
<evidence type="ECO:0000256" key="1">
    <source>
        <dbReference type="ARBA" id="ARBA00002025"/>
    </source>
</evidence>
<evidence type="ECO:0000256" key="5">
    <source>
        <dbReference type="ARBA" id="ARBA00022741"/>
    </source>
</evidence>
<dbReference type="EMBL" id="MG779380">
    <property type="protein sequence ID" value="AUV58843.1"/>
    <property type="molecule type" value="Genomic_DNA"/>
</dbReference>
<comment type="similarity">
    <text evidence="2">Belongs to the class-I aminoacyl-tRNA synthetase family.</text>
</comment>
<evidence type="ECO:0000256" key="4">
    <source>
        <dbReference type="ARBA" id="ARBA00022598"/>
    </source>
</evidence>
<evidence type="ECO:0000256" key="6">
    <source>
        <dbReference type="ARBA" id="ARBA00022840"/>
    </source>
</evidence>
<evidence type="ECO:0000256" key="2">
    <source>
        <dbReference type="ARBA" id="ARBA00005594"/>
    </source>
</evidence>
<reference evidence="11" key="1">
    <citation type="submission" date="2018-01" db="EMBL/GenBank/DDBJ databases">
        <title>Draft genome sequence of Bandra megavirus.</title>
        <authorList>
            <person name="Chatterjee A."/>
            <person name="Yadav R."/>
            <person name="Kondabagil K."/>
        </authorList>
    </citation>
    <scope>NUCLEOTIDE SEQUENCE</scope>
    <source>
        <strain evidence="11">KK-1</strain>
    </source>
</reference>
<evidence type="ECO:0000256" key="10">
    <source>
        <dbReference type="ARBA" id="ARBA00048248"/>
    </source>
</evidence>
<comment type="catalytic activity">
    <reaction evidence="10">
        <text>tRNA(Tyr) + L-tyrosine + ATP = L-tyrosyl-tRNA(Tyr) + AMP + diphosphate + H(+)</text>
        <dbReference type="Rhea" id="RHEA:10220"/>
        <dbReference type="Rhea" id="RHEA-COMP:9706"/>
        <dbReference type="Rhea" id="RHEA-COMP:9707"/>
        <dbReference type="ChEBI" id="CHEBI:15378"/>
        <dbReference type="ChEBI" id="CHEBI:30616"/>
        <dbReference type="ChEBI" id="CHEBI:33019"/>
        <dbReference type="ChEBI" id="CHEBI:58315"/>
        <dbReference type="ChEBI" id="CHEBI:78442"/>
        <dbReference type="ChEBI" id="CHEBI:78536"/>
        <dbReference type="ChEBI" id="CHEBI:456215"/>
        <dbReference type="EC" id="6.1.1.1"/>
    </reaction>
</comment>
<dbReference type="InterPro" id="IPR014729">
    <property type="entry name" value="Rossmann-like_a/b/a_fold"/>
</dbReference>